<feature type="region of interest" description="Disordered" evidence="7">
    <location>
        <begin position="1"/>
        <end position="27"/>
    </location>
</feature>
<dbReference type="STRING" id="6669.E9G615"/>
<dbReference type="GO" id="GO:0032364">
    <property type="term" value="P:intracellular oxygen homeostasis"/>
    <property type="evidence" value="ECO:0000318"/>
    <property type="project" value="GO_Central"/>
</dbReference>
<dbReference type="Proteomes" id="UP000000305">
    <property type="component" value="Unassembled WGS sequence"/>
</dbReference>
<gene>
    <name evidence="10" type="ORF">DAPPUDRAFT_347564</name>
</gene>
<dbReference type="FunFam" id="3.30.450.20:FF:000187">
    <property type="entry name" value="Hypoxia-inducible factor 1-alpha"/>
    <property type="match status" value="1"/>
</dbReference>
<dbReference type="GO" id="GO:0045944">
    <property type="term" value="P:positive regulation of transcription by RNA polymerase II"/>
    <property type="evidence" value="ECO:0007669"/>
    <property type="project" value="UniProtKB-ARBA"/>
</dbReference>
<evidence type="ECO:0000256" key="5">
    <source>
        <dbReference type="ARBA" id="ARBA00023163"/>
    </source>
</evidence>
<dbReference type="Gene3D" id="3.30.450.20">
    <property type="entry name" value="PAS domain"/>
    <property type="match status" value="2"/>
</dbReference>
<dbReference type="GO" id="GO:0000981">
    <property type="term" value="F:DNA-binding transcription factor activity, RNA polymerase II-specific"/>
    <property type="evidence" value="ECO:0000318"/>
    <property type="project" value="GO_Central"/>
</dbReference>
<keyword evidence="2" id="KW-0677">Repeat</keyword>
<evidence type="ECO:0000256" key="1">
    <source>
        <dbReference type="ARBA" id="ARBA00004123"/>
    </source>
</evidence>
<dbReference type="CDD" id="cd11433">
    <property type="entry name" value="bHLH-PAS_HIF"/>
    <property type="match status" value="1"/>
</dbReference>
<dbReference type="Gene3D" id="4.10.280.10">
    <property type="entry name" value="Helix-loop-helix DNA-binding domain"/>
    <property type="match status" value="1"/>
</dbReference>
<evidence type="ECO:0000313" key="10">
    <source>
        <dbReference type="EMBL" id="EFX84860.1"/>
    </source>
</evidence>
<dbReference type="NCBIfam" id="TIGR00229">
    <property type="entry name" value="sensory_box"/>
    <property type="match status" value="1"/>
</dbReference>
<keyword evidence="11" id="KW-1185">Reference proteome</keyword>
<dbReference type="KEGG" id="dpx:DAPPUDRAFT_347564"/>
<protein>
    <submittedName>
        <fullName evidence="10">Putative hypoxia inducible factor-1 alpha</fullName>
    </submittedName>
</protein>
<dbReference type="GO" id="GO:0071456">
    <property type="term" value="P:cellular response to hypoxia"/>
    <property type="evidence" value="ECO:0000318"/>
    <property type="project" value="GO_Central"/>
</dbReference>
<dbReference type="AlphaFoldDB" id="E9G615"/>
<dbReference type="SUPFAM" id="SSF55785">
    <property type="entry name" value="PYP-like sensor domain (PAS domain)"/>
    <property type="match status" value="2"/>
</dbReference>
<feature type="domain" description="BHLH" evidence="9">
    <location>
        <begin position="15"/>
        <end position="68"/>
    </location>
</feature>
<dbReference type="GO" id="GO:0000977">
    <property type="term" value="F:RNA polymerase II transcription regulatory region sequence-specific DNA binding"/>
    <property type="evidence" value="ECO:0000318"/>
    <property type="project" value="GO_Central"/>
</dbReference>
<evidence type="ECO:0000256" key="6">
    <source>
        <dbReference type="ARBA" id="ARBA00023242"/>
    </source>
</evidence>
<dbReference type="PRINTS" id="PR00785">
    <property type="entry name" value="NCTRNSLOCATR"/>
</dbReference>
<accession>E9G615</accession>
<evidence type="ECO:0000256" key="7">
    <source>
        <dbReference type="SAM" id="MobiDB-lite"/>
    </source>
</evidence>
<keyword evidence="3" id="KW-0805">Transcription regulation</keyword>
<dbReference type="Pfam" id="PF00989">
    <property type="entry name" value="PAS"/>
    <property type="match status" value="1"/>
</dbReference>
<dbReference type="Pfam" id="PF14598">
    <property type="entry name" value="PAS_11"/>
    <property type="match status" value="1"/>
</dbReference>
<dbReference type="eggNOG" id="KOG3558">
    <property type="taxonomic scope" value="Eukaryota"/>
</dbReference>
<dbReference type="CDD" id="cd00130">
    <property type="entry name" value="PAS"/>
    <property type="match status" value="2"/>
</dbReference>
<proteinExistence type="predicted"/>
<dbReference type="InterPro" id="IPR035965">
    <property type="entry name" value="PAS-like_dom_sf"/>
</dbReference>
<sequence>MATRAPKEKRRNSEKRKEKSREAARCRRSKESEIFTDMANLLPVPSSLSSQLDKASIMRLTIAFLKAQSLLGNSVQELCSLWNDDKCSMADACWPQALGGMLLALSSEGDIIYLTENVTQQLGLPQVDLIGQSIYDYCHPCDHDELREVLSLRPDGELARSFFLRLKSTLTAKGRSNNNLKAASYKVMNCSGRIVLATASSVRNSFSQEGAFNEDDDLATEDDLEVEKAVKSPTSHFLVMVGDPIPHPSNIEMPLDSYTFLTKHTLDMKYTYVDEKIYEFLGYMPEDLEGHSAYQLHHAQDNESILKSYKTMFTKGQIQTPPYRFLARHGGYAWVQTQATLVYGNRDSRPQAVVCVHTCLSEIEDGDQILFVSQAEASATGLVQRPLAAAPAPSRKMPNEWLPQNMTSKLFVPKTAEMDEGFLIFDKLKGATILKEDPEDLTHLAPVAGDSCIPLDMPSIAFPSDLFDVEQLTPEFFDCLPLTGFDIPLLIEPEELIEDDDNGAIEPADFSAPPVSIKKEDPFIFFDADQSASPLVNSSSNLSSPVPSISSVKGDYDKEFPIESSPIPSFMDETFMGGCSVQSSISPIEDEEELDRRAPYISMNGSDDLPLFDPSELFSGLDLECLPMQKCDLDFGETDQSVLVKLLQQSDGLPKMAGPPPTTFDSLPLLLKGTTNMAATSVYQAQKRSSMGPADDSNPKRMKAPTLKMPNSGPLATRVTPLKPSRGATSSLMDLLTERPTGHSQQHLSNQTSSVLQNLLGQPLLKKQMMVQREHDYGGGLDSSSDTGSDSDTKVRHPRAFSCLNTFPFDMDVSPCSSVSLDIDSTDFFDTLNLSAEFVATDGATE</sequence>
<evidence type="ECO:0000259" key="8">
    <source>
        <dbReference type="PROSITE" id="PS50112"/>
    </source>
</evidence>
<dbReference type="InterPro" id="IPR000014">
    <property type="entry name" value="PAS"/>
</dbReference>
<feature type="domain" description="PAS" evidence="8">
    <location>
        <begin position="102"/>
        <end position="157"/>
    </location>
</feature>
<dbReference type="InterPro" id="IPR001067">
    <property type="entry name" value="Nuc_translocat"/>
</dbReference>
<feature type="domain" description="PAS" evidence="8">
    <location>
        <begin position="267"/>
        <end position="316"/>
    </location>
</feature>
<dbReference type="GO" id="GO:0005667">
    <property type="term" value="C:transcription regulator complex"/>
    <property type="evidence" value="ECO:0000318"/>
    <property type="project" value="GO_Central"/>
</dbReference>
<keyword evidence="5" id="KW-0804">Transcription</keyword>
<dbReference type="HOGENOM" id="CLU_336862_0_0_1"/>
<evidence type="ECO:0000256" key="4">
    <source>
        <dbReference type="ARBA" id="ARBA00023125"/>
    </source>
</evidence>
<dbReference type="InterPro" id="IPR011598">
    <property type="entry name" value="bHLH_dom"/>
</dbReference>
<dbReference type="PROSITE" id="PS50888">
    <property type="entry name" value="BHLH"/>
    <property type="match status" value="1"/>
</dbReference>
<evidence type="ECO:0000256" key="2">
    <source>
        <dbReference type="ARBA" id="ARBA00022737"/>
    </source>
</evidence>
<reference evidence="10 11" key="1">
    <citation type="journal article" date="2011" name="Science">
        <title>The ecoresponsive genome of Daphnia pulex.</title>
        <authorList>
            <person name="Colbourne J.K."/>
            <person name="Pfrender M.E."/>
            <person name="Gilbert D."/>
            <person name="Thomas W.K."/>
            <person name="Tucker A."/>
            <person name="Oakley T.H."/>
            <person name="Tokishita S."/>
            <person name="Aerts A."/>
            <person name="Arnold G.J."/>
            <person name="Basu M.K."/>
            <person name="Bauer D.J."/>
            <person name="Caceres C.E."/>
            <person name="Carmel L."/>
            <person name="Casola C."/>
            <person name="Choi J.H."/>
            <person name="Detter J.C."/>
            <person name="Dong Q."/>
            <person name="Dusheyko S."/>
            <person name="Eads B.D."/>
            <person name="Frohlich T."/>
            <person name="Geiler-Samerotte K.A."/>
            <person name="Gerlach D."/>
            <person name="Hatcher P."/>
            <person name="Jogdeo S."/>
            <person name="Krijgsveld J."/>
            <person name="Kriventseva E.V."/>
            <person name="Kultz D."/>
            <person name="Laforsch C."/>
            <person name="Lindquist E."/>
            <person name="Lopez J."/>
            <person name="Manak J.R."/>
            <person name="Muller J."/>
            <person name="Pangilinan J."/>
            <person name="Patwardhan R.P."/>
            <person name="Pitluck S."/>
            <person name="Pritham E.J."/>
            <person name="Rechtsteiner A."/>
            <person name="Rho M."/>
            <person name="Rogozin I.B."/>
            <person name="Sakarya O."/>
            <person name="Salamov A."/>
            <person name="Schaack S."/>
            <person name="Shapiro H."/>
            <person name="Shiga Y."/>
            <person name="Skalitzky C."/>
            <person name="Smith Z."/>
            <person name="Souvorov A."/>
            <person name="Sung W."/>
            <person name="Tang Z."/>
            <person name="Tsuchiya D."/>
            <person name="Tu H."/>
            <person name="Vos H."/>
            <person name="Wang M."/>
            <person name="Wolf Y.I."/>
            <person name="Yamagata H."/>
            <person name="Yamada T."/>
            <person name="Ye Y."/>
            <person name="Shaw J.R."/>
            <person name="Andrews J."/>
            <person name="Crease T.J."/>
            <person name="Tang H."/>
            <person name="Lucas S.M."/>
            <person name="Robertson H.M."/>
            <person name="Bork P."/>
            <person name="Koonin E.V."/>
            <person name="Zdobnov E.M."/>
            <person name="Grigoriev I.V."/>
            <person name="Lynch M."/>
            <person name="Boore J.L."/>
        </authorList>
    </citation>
    <scope>NUCLEOTIDE SEQUENCE [LARGE SCALE GENOMIC DNA]</scope>
</reference>
<dbReference type="SMART" id="SM00353">
    <property type="entry name" value="HLH"/>
    <property type="match status" value="1"/>
</dbReference>
<dbReference type="Pfam" id="PF23171">
    <property type="entry name" value="bHLH_HIF1A"/>
    <property type="match status" value="1"/>
</dbReference>
<keyword evidence="4" id="KW-0238">DNA-binding</keyword>
<dbReference type="InterPro" id="IPR036638">
    <property type="entry name" value="HLH_DNA-bd_sf"/>
</dbReference>
<dbReference type="PROSITE" id="PS50112">
    <property type="entry name" value="PAS"/>
    <property type="match status" value="2"/>
</dbReference>
<keyword evidence="6" id="KW-0539">Nucleus</keyword>
<evidence type="ECO:0000256" key="3">
    <source>
        <dbReference type="ARBA" id="ARBA00023015"/>
    </source>
</evidence>
<feature type="region of interest" description="Disordered" evidence="7">
    <location>
        <begin position="685"/>
        <end position="728"/>
    </location>
</feature>
<dbReference type="InParanoid" id="E9G615"/>
<dbReference type="GO" id="GO:0006357">
    <property type="term" value="P:regulation of transcription by RNA polymerase II"/>
    <property type="evidence" value="ECO:0000318"/>
    <property type="project" value="GO_Central"/>
</dbReference>
<dbReference type="PANTHER" id="PTHR23043">
    <property type="entry name" value="HYPOXIA-INDUCIBLE FACTOR 1 ALPHA"/>
    <property type="match status" value="1"/>
</dbReference>
<dbReference type="FunFam" id="3.30.450.20:FF:000214">
    <property type="entry name" value="Hypoxia-inducible factor 1-alpha"/>
    <property type="match status" value="1"/>
</dbReference>
<organism evidence="10 11">
    <name type="scientific">Daphnia pulex</name>
    <name type="common">Water flea</name>
    <dbReference type="NCBI Taxonomy" id="6669"/>
    <lineage>
        <taxon>Eukaryota</taxon>
        <taxon>Metazoa</taxon>
        <taxon>Ecdysozoa</taxon>
        <taxon>Arthropoda</taxon>
        <taxon>Crustacea</taxon>
        <taxon>Branchiopoda</taxon>
        <taxon>Diplostraca</taxon>
        <taxon>Cladocera</taxon>
        <taxon>Anomopoda</taxon>
        <taxon>Daphniidae</taxon>
        <taxon>Daphnia</taxon>
    </lineage>
</organism>
<name>E9G615_DAPPU</name>
<feature type="compositionally biased region" description="Basic and acidic residues" evidence="7">
    <location>
        <begin position="15"/>
        <end position="27"/>
    </location>
</feature>
<dbReference type="SMART" id="SM00091">
    <property type="entry name" value="PAS"/>
    <property type="match status" value="2"/>
</dbReference>
<dbReference type="EMBL" id="GL732533">
    <property type="protein sequence ID" value="EFX84860.1"/>
    <property type="molecule type" value="Genomic_DNA"/>
</dbReference>
<dbReference type="InterPro" id="IPR013767">
    <property type="entry name" value="PAS_fold"/>
</dbReference>
<evidence type="ECO:0000259" key="9">
    <source>
        <dbReference type="PROSITE" id="PS50888"/>
    </source>
</evidence>
<dbReference type="OrthoDB" id="6021714at2759"/>
<dbReference type="PANTHER" id="PTHR23043:SF17">
    <property type="entry name" value="PROTEIN SIMILAR"/>
    <property type="match status" value="1"/>
</dbReference>
<evidence type="ECO:0000313" key="11">
    <source>
        <dbReference type="Proteomes" id="UP000000305"/>
    </source>
</evidence>
<dbReference type="GO" id="GO:0005737">
    <property type="term" value="C:cytoplasm"/>
    <property type="evidence" value="ECO:0007669"/>
    <property type="project" value="InterPro"/>
</dbReference>
<dbReference type="GO" id="GO:0046983">
    <property type="term" value="F:protein dimerization activity"/>
    <property type="evidence" value="ECO:0007669"/>
    <property type="project" value="InterPro"/>
</dbReference>
<dbReference type="SUPFAM" id="SSF47459">
    <property type="entry name" value="HLH, helix-loop-helix DNA-binding domain"/>
    <property type="match status" value="1"/>
</dbReference>
<dbReference type="GO" id="GO:0005634">
    <property type="term" value="C:nucleus"/>
    <property type="evidence" value="ECO:0000318"/>
    <property type="project" value="GO_Central"/>
</dbReference>
<comment type="subcellular location">
    <subcellularLocation>
        <location evidence="1">Nucleus</location>
    </subcellularLocation>
</comment>